<proteinExistence type="inferred from homology"/>
<evidence type="ECO:0000256" key="2">
    <source>
        <dbReference type="ARBA" id="ARBA00022448"/>
    </source>
</evidence>
<keyword evidence="5 7" id="KW-0472">Membrane</keyword>
<evidence type="ECO:0000256" key="1">
    <source>
        <dbReference type="ARBA" id="ARBA00004571"/>
    </source>
</evidence>
<dbReference type="InterPro" id="IPR036942">
    <property type="entry name" value="Beta-barrel_TonB_sf"/>
</dbReference>
<keyword evidence="2 7" id="KW-0813">Transport</keyword>
<evidence type="ECO:0000313" key="9">
    <source>
        <dbReference type="Proteomes" id="UP000550609"/>
    </source>
</evidence>
<sequence length="867" mass="96016">MPRSGVPLGAVIGETTVIRYLPAPQPLTLALLGALLAPPGAAAQPPTSDLVLPTLEVEDDTTSSPYAGKQTLDASYIANQPAGNGDIGSLLKINPAVQYDNGQLSSFTPGEISPAEVSINGAAFYQNNFSIDGIGMNNGIDPAADPSPYRLYSGPGSSQAFALDTRLLGELTVLDSNISAAWGGFTGGVIDATTRKPSRQARSEISTQMSRSSWTRYHVNEAQRESHANASSWGDGQPEFEKTTWRATTEGWLSDDLGVLASYSRKRSTIPTMFYSSHLVEQFGTEKREQTRAIDNLFVKAVWEANERIELQASLMYAPQEDSYYRSNIVDSQIDISNGGLQANLQLDWRTDWGQIDQQLGLTGNEQSRHGHSDDYYAWIRSDSKDWGTGNSSLQGEYGQVEQEQRSAQYKLDVRWDPIATGSVLHRLSAGAQLGRDHFDYTRLTESSIYVTPKRTSTCTNAAGITDTTTCALGTTHSTLNANNGWAGQFFTARTRYAAGAFDFTTLSAALYVEDDMRIGDVSLRGGLRVERDDYMSQTTLAPRLAASWDVDGDGSRLLQAGVNRYYGRSVARWRLQESINRLRYNGERRTTLNDAWTVGTQAPADNVFNQLDIAYDDELMLGFSQRFDAATLGLKFINRLGRDQVIQAAGRAIGELSTDTSHLAAGYTTWTNDGRSHNQIWSLTADGRQPLRWAGTTTVWQAALDWTDQKYASPSYEDDAAGNLYYDSDHVQYLGQLLHRNQLPATNYTRPWTARLTSTTAIPRWDLAITNFLRYRAGYRDIGKTGEQVEVDGVIADVYDRRDFSATFNWDVRISWEKALAGQQAAFVNLDIFNLLDRENVTSLGAQDIPQYETGRSFWVELGYRF</sequence>
<gene>
    <name evidence="8" type="ORF">H4O09_11785</name>
</gene>
<keyword evidence="8" id="KW-0675">Receptor</keyword>
<dbReference type="SUPFAM" id="SSF56935">
    <property type="entry name" value="Porins"/>
    <property type="match status" value="1"/>
</dbReference>
<comment type="caution">
    <text evidence="8">The sequence shown here is derived from an EMBL/GenBank/DDBJ whole genome shotgun (WGS) entry which is preliminary data.</text>
</comment>
<dbReference type="Gene3D" id="2.40.170.20">
    <property type="entry name" value="TonB-dependent receptor, beta-barrel domain"/>
    <property type="match status" value="1"/>
</dbReference>
<keyword evidence="4 7" id="KW-0812">Transmembrane</keyword>
<keyword evidence="3 7" id="KW-1134">Transmembrane beta strand</keyword>
<comment type="similarity">
    <text evidence="7">Belongs to the TonB-dependent receptor family.</text>
</comment>
<reference evidence="8 9" key="1">
    <citation type="submission" date="2020-08" db="EMBL/GenBank/DDBJ databases">
        <title>Stenotrophomonas sp. W1S232.</title>
        <authorList>
            <person name="Deng Y."/>
        </authorList>
    </citation>
    <scope>NUCLEOTIDE SEQUENCE [LARGE SCALE GENOMIC DNA]</scope>
    <source>
        <strain evidence="8 9">W1S232</strain>
    </source>
</reference>
<dbReference type="EMBL" id="JACIUV010000005">
    <property type="protein sequence ID" value="MBB1117731.1"/>
    <property type="molecule type" value="Genomic_DNA"/>
</dbReference>
<keyword evidence="6 7" id="KW-0998">Cell outer membrane</keyword>
<protein>
    <submittedName>
        <fullName evidence="8">TonB-dependent receptor</fullName>
    </submittedName>
</protein>
<evidence type="ECO:0000256" key="3">
    <source>
        <dbReference type="ARBA" id="ARBA00022452"/>
    </source>
</evidence>
<dbReference type="PROSITE" id="PS52016">
    <property type="entry name" value="TONB_DEPENDENT_REC_3"/>
    <property type="match status" value="1"/>
</dbReference>
<dbReference type="GO" id="GO:0009279">
    <property type="term" value="C:cell outer membrane"/>
    <property type="evidence" value="ECO:0007669"/>
    <property type="project" value="UniProtKB-SubCell"/>
</dbReference>
<evidence type="ECO:0000313" key="8">
    <source>
        <dbReference type="EMBL" id="MBB1117731.1"/>
    </source>
</evidence>
<dbReference type="Proteomes" id="UP000550609">
    <property type="component" value="Unassembled WGS sequence"/>
</dbReference>
<dbReference type="InterPro" id="IPR039426">
    <property type="entry name" value="TonB-dep_rcpt-like"/>
</dbReference>
<evidence type="ECO:0000256" key="6">
    <source>
        <dbReference type="ARBA" id="ARBA00023237"/>
    </source>
</evidence>
<evidence type="ECO:0000256" key="4">
    <source>
        <dbReference type="ARBA" id="ARBA00022692"/>
    </source>
</evidence>
<evidence type="ECO:0000256" key="7">
    <source>
        <dbReference type="PROSITE-ProRule" id="PRU01360"/>
    </source>
</evidence>
<dbReference type="AlphaFoldDB" id="A0A7W3V1J2"/>
<evidence type="ECO:0000256" key="5">
    <source>
        <dbReference type="ARBA" id="ARBA00023136"/>
    </source>
</evidence>
<name>A0A7W3V1J2_9GAMM</name>
<accession>A0A7W3V1J2</accession>
<comment type="subcellular location">
    <subcellularLocation>
        <location evidence="1 7">Cell outer membrane</location>
        <topology evidence="1 7">Multi-pass membrane protein</topology>
    </subcellularLocation>
</comment>
<organism evidence="8 9">
    <name type="scientific">Stenotrophomonas koreensis</name>
    <dbReference type="NCBI Taxonomy" id="266128"/>
    <lineage>
        <taxon>Bacteria</taxon>
        <taxon>Pseudomonadati</taxon>
        <taxon>Pseudomonadota</taxon>
        <taxon>Gammaproteobacteria</taxon>
        <taxon>Lysobacterales</taxon>
        <taxon>Lysobacteraceae</taxon>
        <taxon>Stenotrophomonas</taxon>
    </lineage>
</organism>